<protein>
    <submittedName>
        <fullName evidence="1">Uncharacterized protein</fullName>
    </submittedName>
</protein>
<dbReference type="Proteomes" id="UP000696573">
    <property type="component" value="Unassembled WGS sequence"/>
</dbReference>
<proteinExistence type="predicted"/>
<dbReference type="EMBL" id="CABFNQ020000744">
    <property type="protein sequence ID" value="CAH0032401.1"/>
    <property type="molecule type" value="Genomic_DNA"/>
</dbReference>
<sequence>MSKAAIDAVTRKIVTQLFRMMGLEPSKYTQAFEESSNTLKTPKDDVVLVVDLDKFLTNKDDGLHNGAHPATT</sequence>
<dbReference type="AlphaFoldDB" id="A0A9N9VV50"/>
<organism evidence="1 2">
    <name type="scientific">Clonostachys rhizophaga</name>
    <dbReference type="NCBI Taxonomy" id="160324"/>
    <lineage>
        <taxon>Eukaryota</taxon>
        <taxon>Fungi</taxon>
        <taxon>Dikarya</taxon>
        <taxon>Ascomycota</taxon>
        <taxon>Pezizomycotina</taxon>
        <taxon>Sordariomycetes</taxon>
        <taxon>Hypocreomycetidae</taxon>
        <taxon>Hypocreales</taxon>
        <taxon>Bionectriaceae</taxon>
        <taxon>Clonostachys</taxon>
    </lineage>
</organism>
<comment type="caution">
    <text evidence="1">The sequence shown here is derived from an EMBL/GenBank/DDBJ whole genome shotgun (WGS) entry which is preliminary data.</text>
</comment>
<evidence type="ECO:0000313" key="1">
    <source>
        <dbReference type="EMBL" id="CAH0032401.1"/>
    </source>
</evidence>
<name>A0A9N9VV50_9HYPO</name>
<evidence type="ECO:0000313" key="2">
    <source>
        <dbReference type="Proteomes" id="UP000696573"/>
    </source>
</evidence>
<reference evidence="1" key="1">
    <citation type="submission" date="2021-10" db="EMBL/GenBank/DDBJ databases">
        <authorList>
            <person name="Piombo E."/>
        </authorList>
    </citation>
    <scope>NUCLEOTIDE SEQUENCE</scope>
</reference>
<accession>A0A9N9VV50</accession>
<keyword evidence="2" id="KW-1185">Reference proteome</keyword>
<gene>
    <name evidence="1" type="ORF">CRHIZ90672A_00002378</name>
</gene>